<dbReference type="AlphaFoldDB" id="A0A0G2GFZ7"/>
<dbReference type="PANTHER" id="PTHR47766">
    <property type="entry name" value="PROTEIN EFR3"/>
    <property type="match status" value="1"/>
</dbReference>
<dbReference type="SUPFAM" id="SSF48371">
    <property type="entry name" value="ARM repeat"/>
    <property type="match status" value="1"/>
</dbReference>
<accession>A0A0G2GFZ7</accession>
<dbReference type="EMBL" id="LCWF01000171">
    <property type="protein sequence ID" value="KKY15910.1"/>
    <property type="molecule type" value="Genomic_DNA"/>
</dbReference>
<evidence type="ECO:0000313" key="2">
    <source>
        <dbReference type="EMBL" id="KKY15910.1"/>
    </source>
</evidence>
<comment type="similarity">
    <text evidence="1">Belongs to the EFR3 family.</text>
</comment>
<evidence type="ECO:0000313" key="3">
    <source>
        <dbReference type="Proteomes" id="UP000053317"/>
    </source>
</evidence>
<dbReference type="PANTHER" id="PTHR47766:SF1">
    <property type="entry name" value="PROTEIN EFR3"/>
    <property type="match status" value="1"/>
</dbReference>
<name>A0A0G2GFZ7_PHACM</name>
<keyword evidence="3" id="KW-1185">Reference proteome</keyword>
<gene>
    <name evidence="2" type="ORF">UCRPC4_g06097</name>
</gene>
<dbReference type="GO" id="GO:0072659">
    <property type="term" value="P:protein localization to plasma membrane"/>
    <property type="evidence" value="ECO:0007669"/>
    <property type="project" value="InterPro"/>
</dbReference>
<dbReference type="Proteomes" id="UP000053317">
    <property type="component" value="Unassembled WGS sequence"/>
</dbReference>
<protein>
    <submittedName>
        <fullName evidence="2">Uncharacterized protein</fullName>
    </submittedName>
</protein>
<reference evidence="2 3" key="1">
    <citation type="submission" date="2015-05" db="EMBL/GenBank/DDBJ databases">
        <title>Distinctive expansion of gene families associated with plant cell wall degradation and secondary metabolism in the genomes of grapevine trunk pathogens.</title>
        <authorList>
            <person name="Lawrence D.P."/>
            <person name="Travadon R."/>
            <person name="Rolshausen P.E."/>
            <person name="Baumgartner K."/>
        </authorList>
    </citation>
    <scope>NUCLEOTIDE SEQUENCE [LARGE SCALE GENOMIC DNA]</scope>
    <source>
        <strain evidence="2">UCRPC4</strain>
    </source>
</reference>
<dbReference type="OrthoDB" id="19232at2759"/>
<comment type="caution">
    <text evidence="2">The sequence shown here is derived from an EMBL/GenBank/DDBJ whole genome shotgun (WGS) entry which is preliminary data.</text>
</comment>
<dbReference type="InterPro" id="IPR016024">
    <property type="entry name" value="ARM-type_fold"/>
</dbReference>
<proteinExistence type="inferred from homology"/>
<dbReference type="Pfam" id="PF21072">
    <property type="entry name" value="EFR3"/>
    <property type="match status" value="1"/>
</dbReference>
<dbReference type="GO" id="GO:0005886">
    <property type="term" value="C:plasma membrane"/>
    <property type="evidence" value="ECO:0007669"/>
    <property type="project" value="TreeGrafter"/>
</dbReference>
<reference evidence="2 3" key="2">
    <citation type="submission" date="2015-05" db="EMBL/GenBank/DDBJ databases">
        <authorList>
            <person name="Morales-Cruz A."/>
            <person name="Amrine K.C."/>
            <person name="Cantu D."/>
        </authorList>
    </citation>
    <scope>NUCLEOTIDE SEQUENCE [LARGE SCALE GENOMIC DNA]</scope>
    <source>
        <strain evidence="2">UCRPC4</strain>
    </source>
</reference>
<dbReference type="InterPro" id="IPR049150">
    <property type="entry name" value="EFR3_HEAT-like_rpt"/>
</dbReference>
<organism evidence="2 3">
    <name type="scientific">Phaeomoniella chlamydospora</name>
    <name type="common">Phaeoacremonium chlamydosporum</name>
    <dbReference type="NCBI Taxonomy" id="158046"/>
    <lineage>
        <taxon>Eukaryota</taxon>
        <taxon>Fungi</taxon>
        <taxon>Dikarya</taxon>
        <taxon>Ascomycota</taxon>
        <taxon>Pezizomycotina</taxon>
        <taxon>Eurotiomycetes</taxon>
        <taxon>Chaetothyriomycetidae</taxon>
        <taxon>Phaeomoniellales</taxon>
        <taxon>Phaeomoniellaceae</taxon>
        <taxon>Phaeomoniella</taxon>
    </lineage>
</organism>
<dbReference type="InterPro" id="IPR039786">
    <property type="entry name" value="EFR3"/>
</dbReference>
<evidence type="ECO:0000256" key="1">
    <source>
        <dbReference type="ARBA" id="ARBA00010216"/>
    </source>
</evidence>
<sequence>MNAVRQKCRPKHQVLVLKCYPRFQKGVQDVKPNSSELSYLLYYATTRRSKLQKVGAFLEKKTASDVWRNKFGNVQVTLQILTALIEKAPRDLPLYAGWVLTILDTVLRSKDINMIEETLPTFEAYCKHQDVPAATTVSEISTKDQDIVTTYAAFAAEDFIAQYKPPMSKPASIRWRTAGLRAIKAVVDSEAFGADAGRQLGVVLPVILDNLYADEEDIFSLLQQKVQNSERAELEQGRKRGLSTTTVGTVDTFEGSPLKAASTTADADKAAEDDVRVLAVRCLKQIFAADFGTNRGQIRLATTLTLRFIAQKRPPNMPFQSPTQSHKEGTWATSLIETVARWTPVQDRFIIVVTSMEALIRNPLVEENLPMQLTLAELIDWLLSSNINMIGLSVMDVLLGFVQHILLLLQLGGRDSKITPHPQQSIGVGLFGDVNGEIGLSTMQASNEKPASSDATADTPSPVRQQLLSRLSSCIGDLATHIYYTDQVSDMIMLILSRLKPSSSSDAAAAAAIEDPSGAATNLATSVGGQEDPTTDGFFSFATARATALTAVKDVLIVANMRRSTGAVAETRSKVGLNVWEGTQWLLRDEDFDVRVAYVDAFLTWLRLETNNHDLQVPTDGPRRVKSEAKREGVHEDKLAKRAVSNASRGEKLRKPDRSKYIQLLHLAIYENALENPEDETNILLLHLLLSTALDRLGVNAARYGLPMILRLQDDISNPVLVSSSQARILLGSLVHGYLAAIIETFDCQSSRGEISRTSARTNLGTIRLRHFKLLARSSFKLFHVLLQQNGAHR</sequence>